<organism evidence="1 2">
    <name type="scientific">Methanoplanus limicola DSM 2279</name>
    <dbReference type="NCBI Taxonomy" id="937775"/>
    <lineage>
        <taxon>Archaea</taxon>
        <taxon>Methanobacteriati</taxon>
        <taxon>Methanobacteriota</taxon>
        <taxon>Stenosarchaea group</taxon>
        <taxon>Methanomicrobia</taxon>
        <taxon>Methanomicrobiales</taxon>
        <taxon>Methanomicrobiaceae</taxon>
        <taxon>Methanoplanus</taxon>
    </lineage>
</organism>
<sequence length="93" mass="10857">MATINISKAYADLEKAKKPETKAAIKRYINQARKFRFEYGYELEKWPRDILRQLMHTAAAAYDLIKDEEQDRKAFERIQKAAANEGISLADFM</sequence>
<dbReference type="EMBL" id="CM001436">
    <property type="protein sequence ID" value="EHQ35364.1"/>
    <property type="molecule type" value="Genomic_DNA"/>
</dbReference>
<protein>
    <submittedName>
        <fullName evidence="1">Uncharacterized protein</fullName>
    </submittedName>
</protein>
<evidence type="ECO:0000313" key="1">
    <source>
        <dbReference type="EMBL" id="EHQ35364.1"/>
    </source>
</evidence>
<dbReference type="RefSeq" id="WP_004077115.1">
    <property type="nucleotide sequence ID" value="NZ_CM001436.1"/>
</dbReference>
<dbReference type="STRING" id="937775.Metlim_1255"/>
<evidence type="ECO:0000313" key="2">
    <source>
        <dbReference type="Proteomes" id="UP000005741"/>
    </source>
</evidence>
<dbReference type="HOGENOM" id="CLU_2392914_0_0_2"/>
<dbReference type="AlphaFoldDB" id="H1Z197"/>
<gene>
    <name evidence="1" type="ORF">Metlim_1255</name>
</gene>
<accession>H1Z197</accession>
<name>H1Z197_9EURY</name>
<reference evidence="1 2" key="1">
    <citation type="submission" date="2011-10" db="EMBL/GenBank/DDBJ databases">
        <title>The Improved High-Quality Draft genome of Methanoplanus limicola DSM 2279.</title>
        <authorList>
            <consortium name="US DOE Joint Genome Institute (JGI-PGF)"/>
            <person name="Lucas S."/>
            <person name="Copeland A."/>
            <person name="Lapidus A."/>
            <person name="Glavina del Rio T."/>
            <person name="Dalin E."/>
            <person name="Tice H."/>
            <person name="Bruce D."/>
            <person name="Goodwin L."/>
            <person name="Pitluck S."/>
            <person name="Peters L."/>
            <person name="Mikhailova N."/>
            <person name="Lu M."/>
            <person name="Kyrpides N."/>
            <person name="Mavromatis K."/>
            <person name="Ivanova N."/>
            <person name="Markowitz V."/>
            <person name="Cheng J.-F."/>
            <person name="Hugenholtz P."/>
            <person name="Woyke T."/>
            <person name="Wu D."/>
            <person name="Wirth R."/>
            <person name="Brambilla E.-M."/>
            <person name="Klenk H.-P."/>
            <person name="Eisen J.A."/>
        </authorList>
    </citation>
    <scope>NUCLEOTIDE SEQUENCE [LARGE SCALE GENOMIC DNA]</scope>
    <source>
        <strain evidence="1 2">DSM 2279</strain>
    </source>
</reference>
<dbReference type="Proteomes" id="UP000005741">
    <property type="component" value="Chromosome"/>
</dbReference>
<proteinExistence type="predicted"/>
<dbReference type="InParanoid" id="H1Z197"/>
<keyword evidence="2" id="KW-1185">Reference proteome</keyword>